<dbReference type="SUPFAM" id="SSF75471">
    <property type="entry name" value="YhbY-like"/>
    <property type="match status" value="1"/>
</dbReference>
<evidence type="ECO:0000259" key="10">
    <source>
        <dbReference type="PROSITE" id="PS51295"/>
    </source>
</evidence>
<proteinExistence type="predicted"/>
<dbReference type="PANTHER" id="PTHR31846">
    <property type="entry name" value="CRS1 / YHBY (CRM) DOMAIN-CONTAINING PROTEIN"/>
    <property type="match status" value="1"/>
</dbReference>
<dbReference type="InterPro" id="IPR045278">
    <property type="entry name" value="CRS1/CFM2/CFM3"/>
</dbReference>
<keyword evidence="3" id="KW-0934">Plastid</keyword>
<dbReference type="InterPro" id="IPR001890">
    <property type="entry name" value="RNA-binding_CRM"/>
</dbReference>
<dbReference type="Pfam" id="PF01985">
    <property type="entry name" value="CRS1_YhbY"/>
    <property type="match status" value="1"/>
</dbReference>
<sequence>MFAIHALLATVAPGLGLPNASSSGKSDPEQAPVTLPSARRDALPKAKVKRLVTEGLKITTPIKLGRKGVWEDLVFQIRNRWRTSEVVRLYCHGKHAANMRVVAEQLEKQSGGIIVQRAGGTILLYRGPGYIPDRPLS</sequence>
<evidence type="ECO:0000256" key="3">
    <source>
        <dbReference type="ARBA" id="ARBA00022640"/>
    </source>
</evidence>
<evidence type="ECO:0000256" key="4">
    <source>
        <dbReference type="ARBA" id="ARBA00022737"/>
    </source>
</evidence>
<evidence type="ECO:0000256" key="6">
    <source>
        <dbReference type="ARBA" id="ARBA00022946"/>
    </source>
</evidence>
<evidence type="ECO:0000256" key="8">
    <source>
        <dbReference type="SAM" id="MobiDB-lite"/>
    </source>
</evidence>
<evidence type="ECO:0000256" key="7">
    <source>
        <dbReference type="PROSITE-ProRule" id="PRU00626"/>
    </source>
</evidence>
<organism evidence="11 12">
    <name type="scientific">[Myrmecia] bisecta</name>
    <dbReference type="NCBI Taxonomy" id="41462"/>
    <lineage>
        <taxon>Eukaryota</taxon>
        <taxon>Viridiplantae</taxon>
        <taxon>Chlorophyta</taxon>
        <taxon>core chlorophytes</taxon>
        <taxon>Trebouxiophyceae</taxon>
        <taxon>Trebouxiales</taxon>
        <taxon>Trebouxiaceae</taxon>
        <taxon>Myrmecia</taxon>
    </lineage>
</organism>
<keyword evidence="9" id="KW-0732">Signal</keyword>
<accession>A0AAW1R4J9</accession>
<comment type="caution">
    <text evidence="11">The sequence shown here is derived from an EMBL/GenBank/DDBJ whole genome shotgun (WGS) entry which is preliminary data.</text>
</comment>
<name>A0AAW1R4J9_9CHLO</name>
<evidence type="ECO:0000256" key="9">
    <source>
        <dbReference type="SAM" id="SignalP"/>
    </source>
</evidence>
<keyword evidence="5 7" id="KW-0694">RNA-binding</keyword>
<dbReference type="EMBL" id="JALJOR010000001">
    <property type="protein sequence ID" value="KAK9828915.1"/>
    <property type="molecule type" value="Genomic_DNA"/>
</dbReference>
<dbReference type="Gene3D" id="3.30.110.60">
    <property type="entry name" value="YhbY-like"/>
    <property type="match status" value="1"/>
</dbReference>
<dbReference type="PANTHER" id="PTHR31846:SF7">
    <property type="entry name" value="CRS1 _ YHBY (CRM) DOMAIN-CONTAINING PROTEIN"/>
    <property type="match status" value="1"/>
</dbReference>
<dbReference type="GO" id="GO:0000373">
    <property type="term" value="P:Group II intron splicing"/>
    <property type="evidence" value="ECO:0007669"/>
    <property type="project" value="UniProtKB-ARBA"/>
</dbReference>
<dbReference type="InterPro" id="IPR035920">
    <property type="entry name" value="YhbY-like_sf"/>
</dbReference>
<reference evidence="11 12" key="1">
    <citation type="journal article" date="2024" name="Nat. Commun.">
        <title>Phylogenomics reveals the evolutionary origins of lichenization in chlorophyte algae.</title>
        <authorList>
            <person name="Puginier C."/>
            <person name="Libourel C."/>
            <person name="Otte J."/>
            <person name="Skaloud P."/>
            <person name="Haon M."/>
            <person name="Grisel S."/>
            <person name="Petersen M."/>
            <person name="Berrin J.G."/>
            <person name="Delaux P.M."/>
            <person name="Dal Grande F."/>
            <person name="Keller J."/>
        </authorList>
    </citation>
    <scope>NUCLEOTIDE SEQUENCE [LARGE SCALE GENOMIC DNA]</scope>
    <source>
        <strain evidence="11 12">SAG 2043</strain>
    </source>
</reference>
<evidence type="ECO:0000256" key="1">
    <source>
        <dbReference type="ARBA" id="ARBA00004229"/>
    </source>
</evidence>
<evidence type="ECO:0000313" key="12">
    <source>
        <dbReference type="Proteomes" id="UP001489004"/>
    </source>
</evidence>
<keyword evidence="6" id="KW-0809">Transit peptide</keyword>
<dbReference type="GO" id="GO:0003729">
    <property type="term" value="F:mRNA binding"/>
    <property type="evidence" value="ECO:0007669"/>
    <property type="project" value="InterPro"/>
</dbReference>
<feature type="region of interest" description="Disordered" evidence="8">
    <location>
        <begin position="19"/>
        <end position="41"/>
    </location>
</feature>
<keyword evidence="4" id="KW-0677">Repeat</keyword>
<evidence type="ECO:0000256" key="5">
    <source>
        <dbReference type="ARBA" id="ARBA00022884"/>
    </source>
</evidence>
<keyword evidence="2" id="KW-0150">Chloroplast</keyword>
<feature type="chain" id="PRO_5043665546" description="CRM domain-containing protein" evidence="9">
    <location>
        <begin position="17"/>
        <end position="137"/>
    </location>
</feature>
<dbReference type="PROSITE" id="PS51295">
    <property type="entry name" value="CRM"/>
    <property type="match status" value="1"/>
</dbReference>
<evidence type="ECO:0000313" key="11">
    <source>
        <dbReference type="EMBL" id="KAK9828915.1"/>
    </source>
</evidence>
<gene>
    <name evidence="11" type="ORF">WJX72_002774</name>
</gene>
<dbReference type="SMART" id="SM01103">
    <property type="entry name" value="CRS1_YhbY"/>
    <property type="match status" value="1"/>
</dbReference>
<keyword evidence="12" id="KW-1185">Reference proteome</keyword>
<comment type="subcellular location">
    <subcellularLocation>
        <location evidence="1">Plastid</location>
        <location evidence="1">Chloroplast</location>
    </subcellularLocation>
</comment>
<dbReference type="Proteomes" id="UP001489004">
    <property type="component" value="Unassembled WGS sequence"/>
</dbReference>
<dbReference type="GO" id="GO:0009507">
    <property type="term" value="C:chloroplast"/>
    <property type="evidence" value="ECO:0007669"/>
    <property type="project" value="UniProtKB-SubCell"/>
</dbReference>
<dbReference type="AlphaFoldDB" id="A0AAW1R4J9"/>
<evidence type="ECO:0000256" key="2">
    <source>
        <dbReference type="ARBA" id="ARBA00022528"/>
    </source>
</evidence>
<feature type="domain" description="CRM" evidence="10">
    <location>
        <begin position="41"/>
        <end position="137"/>
    </location>
</feature>
<feature type="signal peptide" evidence="9">
    <location>
        <begin position="1"/>
        <end position="16"/>
    </location>
</feature>
<protein>
    <recommendedName>
        <fullName evidence="10">CRM domain-containing protein</fullName>
    </recommendedName>
</protein>